<sequence>MTEVHIQEYRNGWADMGGRHVVVSGGGTGIGLATAEVFAADGDRVVLLGRRENVLRKAADALNERFGPAAASWHAVDLADPEQVGAARDSIVADGTPVDVLVANAGGNVAVAHDGSLTSVADSYRRNFDANVLTAVLLTEALLPHVRRPGGRIVQLSSIASLRGPGSYGGSKGWINTYTYDLAQRVGSEGITVNAVAPGFVGDTEFFGDRATPEFVAARVAQSLTGQPGRPAQIAAAIRYVASPEAAYMTGQLLHINGGAALGR</sequence>
<dbReference type="CDD" id="cd05233">
    <property type="entry name" value="SDR_c"/>
    <property type="match status" value="1"/>
</dbReference>
<dbReference type="SUPFAM" id="SSF51735">
    <property type="entry name" value="NAD(P)-binding Rossmann-fold domains"/>
    <property type="match status" value="1"/>
</dbReference>
<accession>A0AAU3HYD9</accession>
<dbReference type="AlphaFoldDB" id="A0AAU3HYD9"/>
<dbReference type="Gene3D" id="3.40.50.720">
    <property type="entry name" value="NAD(P)-binding Rossmann-like Domain"/>
    <property type="match status" value="1"/>
</dbReference>
<dbReference type="EMBL" id="CP109546">
    <property type="protein sequence ID" value="WTZ09298.1"/>
    <property type="molecule type" value="Genomic_DNA"/>
</dbReference>
<protein>
    <submittedName>
        <fullName evidence="2">SDR family oxidoreductase</fullName>
    </submittedName>
</protein>
<gene>
    <name evidence="2" type="ORF">OG699_15615</name>
</gene>
<dbReference type="PRINTS" id="PR00080">
    <property type="entry name" value="SDRFAMILY"/>
</dbReference>
<dbReference type="GO" id="GO:0016616">
    <property type="term" value="F:oxidoreductase activity, acting on the CH-OH group of donors, NAD or NADP as acceptor"/>
    <property type="evidence" value="ECO:0007669"/>
    <property type="project" value="TreeGrafter"/>
</dbReference>
<evidence type="ECO:0000313" key="2">
    <source>
        <dbReference type="EMBL" id="WTZ09298.1"/>
    </source>
</evidence>
<dbReference type="GO" id="GO:0030497">
    <property type="term" value="P:fatty acid elongation"/>
    <property type="evidence" value="ECO:0007669"/>
    <property type="project" value="TreeGrafter"/>
</dbReference>
<dbReference type="PRINTS" id="PR00081">
    <property type="entry name" value="GDHRDH"/>
</dbReference>
<proteinExistence type="inferred from homology"/>
<dbReference type="Pfam" id="PF13561">
    <property type="entry name" value="adh_short_C2"/>
    <property type="match status" value="1"/>
</dbReference>
<organism evidence="2">
    <name type="scientific">Streptomyces sp. NBC_01393</name>
    <dbReference type="NCBI Taxonomy" id="2903851"/>
    <lineage>
        <taxon>Bacteria</taxon>
        <taxon>Bacillati</taxon>
        <taxon>Actinomycetota</taxon>
        <taxon>Actinomycetes</taxon>
        <taxon>Kitasatosporales</taxon>
        <taxon>Streptomycetaceae</taxon>
        <taxon>Streptomyces</taxon>
    </lineage>
</organism>
<evidence type="ECO:0000256" key="1">
    <source>
        <dbReference type="ARBA" id="ARBA00006484"/>
    </source>
</evidence>
<dbReference type="PANTHER" id="PTHR42760:SF40">
    <property type="entry name" value="3-OXOACYL-[ACYL-CARRIER-PROTEIN] REDUCTASE, CHLOROPLASTIC"/>
    <property type="match status" value="1"/>
</dbReference>
<dbReference type="InterPro" id="IPR036291">
    <property type="entry name" value="NAD(P)-bd_dom_sf"/>
</dbReference>
<comment type="similarity">
    <text evidence="1">Belongs to the short-chain dehydrogenases/reductases (SDR) family.</text>
</comment>
<reference evidence="2" key="1">
    <citation type="submission" date="2022-10" db="EMBL/GenBank/DDBJ databases">
        <title>The complete genomes of actinobacterial strains from the NBC collection.</title>
        <authorList>
            <person name="Joergensen T.S."/>
            <person name="Alvarez Arevalo M."/>
            <person name="Sterndorff E.B."/>
            <person name="Faurdal D."/>
            <person name="Vuksanovic O."/>
            <person name="Mourched A.-S."/>
            <person name="Charusanti P."/>
            <person name="Shaw S."/>
            <person name="Blin K."/>
            <person name="Weber T."/>
        </authorList>
    </citation>
    <scope>NUCLEOTIDE SEQUENCE</scope>
    <source>
        <strain evidence="2">NBC_01393</strain>
    </source>
</reference>
<name>A0AAU3HYD9_9ACTN</name>
<dbReference type="PANTHER" id="PTHR42760">
    <property type="entry name" value="SHORT-CHAIN DEHYDROGENASES/REDUCTASES FAMILY MEMBER"/>
    <property type="match status" value="1"/>
</dbReference>
<dbReference type="InterPro" id="IPR002347">
    <property type="entry name" value="SDR_fam"/>
</dbReference>